<comment type="caution">
    <text evidence="4">The sequence shown here is derived from an EMBL/GenBank/DDBJ whole genome shotgun (WGS) entry which is preliminary data.</text>
</comment>
<dbReference type="Gene3D" id="1.10.3580.10">
    <property type="entry name" value="ATP12 ATPase"/>
    <property type="match status" value="1"/>
</dbReference>
<name>A0A7W9CHS9_9CAUL</name>
<keyword evidence="3" id="KW-0143">Chaperone</keyword>
<keyword evidence="2" id="KW-0809">Transit peptide</keyword>
<dbReference type="RefSeq" id="WP_183212815.1">
    <property type="nucleotide sequence ID" value="NZ_JACHOR010000002.1"/>
</dbReference>
<sequence>MSHIPPLDPNVAARKGFRESEERLKRFWTDVTVAPRAMVDGQAGFVVLLDGRAPKTPAHAPLILPTEAAAGLAAEEWAAQGEFIEPGTMPATRLAATAIDRVSQAREAVAEEIAAYAGSDLLCYLAEHPTGLVTEQASQWGPWRDWAAAELGVTLVATQGIIHQPQDAATIGQVRAQALSLDDFALTGLATAVPLLGSAVLGLALQRGAISGTAAFELSRLDEAYQERQWGVDAEAAQRTAARRAEAELLDRWFRALEAGGPA</sequence>
<evidence type="ECO:0000256" key="3">
    <source>
        <dbReference type="ARBA" id="ARBA00023186"/>
    </source>
</evidence>
<dbReference type="EMBL" id="JACHOR010000002">
    <property type="protein sequence ID" value="MBB5745867.1"/>
    <property type="molecule type" value="Genomic_DNA"/>
</dbReference>
<dbReference type="PANTHER" id="PTHR21013:SF10">
    <property type="entry name" value="ATP SYNTHASE MITOCHONDRIAL F1 COMPLEX ASSEMBLY FACTOR 2"/>
    <property type="match status" value="1"/>
</dbReference>
<protein>
    <submittedName>
        <fullName evidence="4">Chaperone required for assembly of F1-ATPase</fullName>
    </submittedName>
</protein>
<reference evidence="4 5" key="1">
    <citation type="submission" date="2020-08" db="EMBL/GenBank/DDBJ databases">
        <title>Genomic Encyclopedia of Type Strains, Phase IV (KMG-IV): sequencing the most valuable type-strain genomes for metagenomic binning, comparative biology and taxonomic classification.</title>
        <authorList>
            <person name="Goeker M."/>
        </authorList>
    </citation>
    <scope>NUCLEOTIDE SEQUENCE [LARGE SCALE GENOMIC DNA]</scope>
    <source>
        <strain evidence="4 5">DSM 4737</strain>
    </source>
</reference>
<gene>
    <name evidence="4" type="ORF">GGR13_001451</name>
</gene>
<accession>A0A7W9CHS9</accession>
<organism evidence="4 5">
    <name type="scientific">Brevundimonas variabilis</name>
    <dbReference type="NCBI Taxonomy" id="74312"/>
    <lineage>
        <taxon>Bacteria</taxon>
        <taxon>Pseudomonadati</taxon>
        <taxon>Pseudomonadota</taxon>
        <taxon>Alphaproteobacteria</taxon>
        <taxon>Caulobacterales</taxon>
        <taxon>Caulobacteraceae</taxon>
        <taxon>Brevundimonas</taxon>
    </lineage>
</organism>
<dbReference type="GO" id="GO:0043461">
    <property type="term" value="P:proton-transporting ATP synthase complex assembly"/>
    <property type="evidence" value="ECO:0007669"/>
    <property type="project" value="InterPro"/>
</dbReference>
<dbReference type="InterPro" id="IPR023335">
    <property type="entry name" value="ATP12_ortho_dom_sf"/>
</dbReference>
<dbReference type="InterPro" id="IPR011419">
    <property type="entry name" value="ATP12_ATP_synth-F1-assembly"/>
</dbReference>
<evidence type="ECO:0000313" key="5">
    <source>
        <dbReference type="Proteomes" id="UP000545037"/>
    </source>
</evidence>
<dbReference type="Pfam" id="PF07542">
    <property type="entry name" value="ATP12"/>
    <property type="match status" value="1"/>
</dbReference>
<evidence type="ECO:0000313" key="4">
    <source>
        <dbReference type="EMBL" id="MBB5745867.1"/>
    </source>
</evidence>
<dbReference type="PANTHER" id="PTHR21013">
    <property type="entry name" value="ATP SYNTHASE MITOCHONDRIAL F1 COMPLEX ASSEMBLY FACTOR 2/ATP12 PROTEIN, MITOCHONDRIAL PRECURSOR"/>
    <property type="match status" value="1"/>
</dbReference>
<dbReference type="Gene3D" id="3.30.2180.10">
    <property type="entry name" value="ATP12-like"/>
    <property type="match status" value="1"/>
</dbReference>
<proteinExistence type="inferred from homology"/>
<keyword evidence="5" id="KW-1185">Reference proteome</keyword>
<dbReference type="SUPFAM" id="SSF160909">
    <property type="entry name" value="ATP12-like"/>
    <property type="match status" value="1"/>
</dbReference>
<dbReference type="Proteomes" id="UP000545037">
    <property type="component" value="Unassembled WGS sequence"/>
</dbReference>
<evidence type="ECO:0000256" key="1">
    <source>
        <dbReference type="ARBA" id="ARBA00008231"/>
    </source>
</evidence>
<evidence type="ECO:0000256" key="2">
    <source>
        <dbReference type="ARBA" id="ARBA00022946"/>
    </source>
</evidence>
<dbReference type="InterPro" id="IPR042272">
    <property type="entry name" value="ATP12_ATP_synth-F1-assembly_N"/>
</dbReference>
<comment type="similarity">
    <text evidence="1">Belongs to the ATP12 family.</text>
</comment>
<dbReference type="AlphaFoldDB" id="A0A7W9CHS9"/>